<dbReference type="STRING" id="1499966.U14_00050"/>
<accession>A0A0S6VPJ1</accession>
<dbReference type="HOGENOM" id="CLU_3372185_0_0_0"/>
<organism evidence="1">
    <name type="scientific">Candidatus Moduliflexus flocculans</name>
    <dbReference type="NCBI Taxonomy" id="1499966"/>
    <lineage>
        <taxon>Bacteria</taxon>
        <taxon>Candidatus Moduliflexota</taxon>
        <taxon>Candidatus Moduliflexia</taxon>
        <taxon>Candidatus Moduliflexales</taxon>
        <taxon>Candidatus Moduliflexaceae</taxon>
    </lineage>
</organism>
<dbReference type="EMBL" id="DF820455">
    <property type="protein sequence ID" value="GAK48839.1"/>
    <property type="molecule type" value="Genomic_DNA"/>
</dbReference>
<proteinExistence type="predicted"/>
<dbReference type="AlphaFoldDB" id="A0A0S6VPJ1"/>
<dbReference type="Proteomes" id="UP000030700">
    <property type="component" value="Unassembled WGS sequence"/>
</dbReference>
<protein>
    <submittedName>
        <fullName evidence="1">Uncharacterized protein</fullName>
    </submittedName>
</protein>
<gene>
    <name evidence="1" type="ORF">U14_00050</name>
</gene>
<sequence length="34" mass="3991">MYLIDTNIFLEILLEQAKKDVCKAFLTQHADYSD</sequence>
<keyword evidence="2" id="KW-1185">Reference proteome</keyword>
<evidence type="ECO:0000313" key="2">
    <source>
        <dbReference type="Proteomes" id="UP000030700"/>
    </source>
</evidence>
<reference evidence="1" key="1">
    <citation type="journal article" date="2015" name="PeerJ">
        <title>First genomic representation of candidate bacterial phylum KSB3 points to enhanced environmental sensing as a trigger of wastewater bulking.</title>
        <authorList>
            <person name="Sekiguchi Y."/>
            <person name="Ohashi A."/>
            <person name="Parks D.H."/>
            <person name="Yamauchi T."/>
            <person name="Tyson G.W."/>
            <person name="Hugenholtz P."/>
        </authorList>
    </citation>
    <scope>NUCLEOTIDE SEQUENCE [LARGE SCALE GENOMIC DNA]</scope>
</reference>
<name>A0A0S6VPJ1_9BACT</name>
<evidence type="ECO:0000313" key="1">
    <source>
        <dbReference type="EMBL" id="GAK48839.1"/>
    </source>
</evidence>